<proteinExistence type="predicted"/>
<evidence type="ECO:0008006" key="3">
    <source>
        <dbReference type="Google" id="ProtNLM"/>
    </source>
</evidence>
<dbReference type="RefSeq" id="WP_083338787.1">
    <property type="nucleotide sequence ID" value="NZ_MKCS01000001.1"/>
</dbReference>
<evidence type="ECO:0000313" key="1">
    <source>
        <dbReference type="EMBL" id="OHX13768.1"/>
    </source>
</evidence>
<dbReference type="EMBL" id="MKCS01000001">
    <property type="protein sequence ID" value="OHX13768.1"/>
    <property type="molecule type" value="Genomic_DNA"/>
</dbReference>
<gene>
    <name evidence="1" type="ORF">BI347_09785</name>
</gene>
<dbReference type="AlphaFoldDB" id="A0A1S1X2Y0"/>
<dbReference type="NCBIfam" id="TIGR02532">
    <property type="entry name" value="IV_pilin_GFxxxE"/>
    <property type="match status" value="1"/>
</dbReference>
<reference evidence="1 2" key="1">
    <citation type="submission" date="2016-09" db="EMBL/GenBank/DDBJ databases">
        <title>Chromobacterium muskegensis sp. nov., an insecticidal bacterium isolated from Sphagnum bogs.</title>
        <authorList>
            <person name="Sparks M.E."/>
            <person name="Blackburn M.B."/>
            <person name="Gundersen-Rindal D.E."/>
            <person name="Mitchell A."/>
            <person name="Farrar R."/>
            <person name="Kuhar D."/>
        </authorList>
    </citation>
    <scope>NUCLEOTIDE SEQUENCE [LARGE SCALE GENOMIC DNA]</scope>
    <source>
        <strain evidence="1 2">37-2</strain>
    </source>
</reference>
<dbReference type="STRING" id="1903179.BI347_09785"/>
<accession>A0A1S1X2Y0</accession>
<protein>
    <recommendedName>
        <fullName evidence="3">Type IV pilus modification protein PilV</fullName>
    </recommendedName>
</protein>
<dbReference type="Pfam" id="PF07963">
    <property type="entry name" value="N_methyl"/>
    <property type="match status" value="1"/>
</dbReference>
<dbReference type="InterPro" id="IPR012902">
    <property type="entry name" value="N_methyl_site"/>
</dbReference>
<dbReference type="PROSITE" id="PS00409">
    <property type="entry name" value="PROKAR_NTER_METHYL"/>
    <property type="match status" value="1"/>
</dbReference>
<organism evidence="1 2">
    <name type="scientific">Chromobacterium sphagni</name>
    <dbReference type="NCBI Taxonomy" id="1903179"/>
    <lineage>
        <taxon>Bacteria</taxon>
        <taxon>Pseudomonadati</taxon>
        <taxon>Pseudomonadota</taxon>
        <taxon>Betaproteobacteria</taxon>
        <taxon>Neisseriales</taxon>
        <taxon>Chromobacteriaceae</taxon>
        <taxon>Chromobacterium</taxon>
    </lineage>
</organism>
<dbReference type="OrthoDB" id="8593452at2"/>
<evidence type="ECO:0000313" key="2">
    <source>
        <dbReference type="Proteomes" id="UP000180088"/>
    </source>
</evidence>
<comment type="caution">
    <text evidence="1">The sequence shown here is derived from an EMBL/GenBank/DDBJ whole genome shotgun (WGS) entry which is preliminary data.</text>
</comment>
<sequence length="120" mass="12796">MMKPGAHRGFTLLEMMISLLVLAVGVLGLLRLQTELLHSQIAANDYNAATNLAQAVLEQRHSGGCRRPDYAPAAASGTLSRFQCRSRAASGTISVDVRWVDSQGDSDTLSLSAPERLAGD</sequence>
<name>A0A1S1X2Y0_9NEIS</name>
<dbReference type="Proteomes" id="UP000180088">
    <property type="component" value="Unassembled WGS sequence"/>
</dbReference>